<organism evidence="3 4">
    <name type="scientific">Rosenbergiella nectarea</name>
    <dbReference type="NCBI Taxonomy" id="988801"/>
    <lineage>
        <taxon>Bacteria</taxon>
        <taxon>Pseudomonadati</taxon>
        <taxon>Pseudomonadota</taxon>
        <taxon>Gammaproteobacteria</taxon>
        <taxon>Enterobacterales</taxon>
        <taxon>Erwiniaceae</taxon>
        <taxon>Rosenbergiella</taxon>
    </lineage>
</organism>
<feature type="chain" id="PRO_5017339905" evidence="1">
    <location>
        <begin position="18"/>
        <end position="277"/>
    </location>
</feature>
<proteinExistence type="predicted"/>
<dbReference type="InterPro" id="IPR050902">
    <property type="entry name" value="ABC_Transporter_SBP"/>
</dbReference>
<dbReference type="InterPro" id="IPR002491">
    <property type="entry name" value="ABC_transptr_periplasmic_BD"/>
</dbReference>
<dbReference type="STRING" id="988801.SAMN05216522_10280"/>
<dbReference type="PANTHER" id="PTHR30535:SF4">
    <property type="entry name" value="HEMIN-BINDING PERIPLASMIC PROTEIN HMUT"/>
    <property type="match status" value="1"/>
</dbReference>
<dbReference type="RefSeq" id="WP_092672696.1">
    <property type="nucleotide sequence ID" value="NZ_FOGC01000002.1"/>
</dbReference>
<reference evidence="4" key="1">
    <citation type="submission" date="2016-10" db="EMBL/GenBank/DDBJ databases">
        <authorList>
            <person name="Varghese N."/>
            <person name="Submissions S."/>
        </authorList>
    </citation>
    <scope>NUCLEOTIDE SEQUENCE [LARGE SCALE GENOMIC DNA]</scope>
    <source>
        <strain evidence="4">8N4</strain>
    </source>
</reference>
<feature type="signal peptide" evidence="1">
    <location>
        <begin position="1"/>
        <end position="17"/>
    </location>
</feature>
<sequence length="277" mass="29399">MKFAILLLCLVTLPVTAAQRLVSIGGDVTEIIYALGSGDQLVGRDTTSQRPEASLKLPDIGYMRQLNSEGILALKPTLVLTNALAQPSQVFQQIEKVGVKVVTVPATPELSEIAVKVSTIAQALGKTAQAQPILQRLAQQLSALNQPPAGGRHKALYIMANHGMQSLIAGKETAADIALRSAGLTNAMGQVAHYQQMSQEGVIAAAPEVIIIDQHSLQQMGGESQLWKLPGLALTPAGKAHRVVVIDQMALLGFGLDTPQAILKLRQDVADSYARQP</sequence>
<dbReference type="PROSITE" id="PS50983">
    <property type="entry name" value="FE_B12_PBP"/>
    <property type="match status" value="1"/>
</dbReference>
<dbReference type="PANTHER" id="PTHR30535">
    <property type="entry name" value="VITAMIN B12-BINDING PROTEIN"/>
    <property type="match status" value="1"/>
</dbReference>
<feature type="domain" description="Fe/B12 periplasmic-binding" evidence="2">
    <location>
        <begin position="20"/>
        <end position="277"/>
    </location>
</feature>
<keyword evidence="1" id="KW-0732">Signal</keyword>
<evidence type="ECO:0000313" key="3">
    <source>
        <dbReference type="EMBL" id="SEQ29931.1"/>
    </source>
</evidence>
<dbReference type="EMBL" id="FOGC01000002">
    <property type="protein sequence ID" value="SEQ29931.1"/>
    <property type="molecule type" value="Genomic_DNA"/>
</dbReference>
<name>A0A1H9EW96_9GAMM</name>
<dbReference type="Pfam" id="PF01497">
    <property type="entry name" value="Peripla_BP_2"/>
    <property type="match status" value="1"/>
</dbReference>
<dbReference type="OrthoDB" id="9797736at2"/>
<keyword evidence="4" id="KW-1185">Reference proteome</keyword>
<protein>
    <submittedName>
        <fullName evidence="3">Iron complex transport system substrate-binding protein</fullName>
    </submittedName>
</protein>
<accession>A0A1H9EW96</accession>
<dbReference type="Proteomes" id="UP000242515">
    <property type="component" value="Unassembled WGS sequence"/>
</dbReference>
<dbReference type="SUPFAM" id="SSF53807">
    <property type="entry name" value="Helical backbone' metal receptor"/>
    <property type="match status" value="1"/>
</dbReference>
<gene>
    <name evidence="3" type="ORF">SAMN05216522_10280</name>
</gene>
<dbReference type="AlphaFoldDB" id="A0A1H9EW96"/>
<evidence type="ECO:0000256" key="1">
    <source>
        <dbReference type="SAM" id="SignalP"/>
    </source>
</evidence>
<dbReference type="Gene3D" id="3.40.50.1980">
    <property type="entry name" value="Nitrogenase molybdenum iron protein domain"/>
    <property type="match status" value="2"/>
</dbReference>
<evidence type="ECO:0000259" key="2">
    <source>
        <dbReference type="PROSITE" id="PS50983"/>
    </source>
</evidence>
<evidence type="ECO:0000313" key="4">
    <source>
        <dbReference type="Proteomes" id="UP000242515"/>
    </source>
</evidence>